<protein>
    <submittedName>
        <fullName evidence="1">15684_t:CDS:1</fullName>
    </submittedName>
</protein>
<comment type="caution">
    <text evidence="1">The sequence shown here is derived from an EMBL/GenBank/DDBJ whole genome shotgun (WGS) entry which is preliminary data.</text>
</comment>
<gene>
    <name evidence="1" type="ORF">RPERSI_LOCUS19032</name>
</gene>
<dbReference type="EMBL" id="CAJVQC010051435">
    <property type="protein sequence ID" value="CAG8790350.1"/>
    <property type="molecule type" value="Genomic_DNA"/>
</dbReference>
<dbReference type="Proteomes" id="UP000789920">
    <property type="component" value="Unassembled WGS sequence"/>
</dbReference>
<proteinExistence type="predicted"/>
<name>A0ACA9RFB3_9GLOM</name>
<feature type="non-terminal residue" evidence="1">
    <location>
        <position position="169"/>
    </location>
</feature>
<organism evidence="1 2">
    <name type="scientific">Racocetra persica</name>
    <dbReference type="NCBI Taxonomy" id="160502"/>
    <lineage>
        <taxon>Eukaryota</taxon>
        <taxon>Fungi</taxon>
        <taxon>Fungi incertae sedis</taxon>
        <taxon>Mucoromycota</taxon>
        <taxon>Glomeromycotina</taxon>
        <taxon>Glomeromycetes</taxon>
        <taxon>Diversisporales</taxon>
        <taxon>Gigasporaceae</taxon>
        <taxon>Racocetra</taxon>
    </lineage>
</organism>
<sequence length="169" mass="19817">MLPKSDEPGESAELLDESDEIKQIKNMIEQINIFKQIFRFAIIYGAFFDIFLRNIPQIVIQIKWVPMDGNNLQEIEEELDLFMATWKNGIRTIEYVSGSGSYTRSRNESCVDLIKLCNSQINTSDVIKKLNEMINEEYKIYGITKDEIDQYIIVLDYYCKKRNINYGKC</sequence>
<evidence type="ECO:0000313" key="2">
    <source>
        <dbReference type="Proteomes" id="UP000789920"/>
    </source>
</evidence>
<accession>A0ACA9RFB3</accession>
<evidence type="ECO:0000313" key="1">
    <source>
        <dbReference type="EMBL" id="CAG8790350.1"/>
    </source>
</evidence>
<keyword evidence="2" id="KW-1185">Reference proteome</keyword>
<reference evidence="1" key="1">
    <citation type="submission" date="2021-06" db="EMBL/GenBank/DDBJ databases">
        <authorList>
            <person name="Kallberg Y."/>
            <person name="Tangrot J."/>
            <person name="Rosling A."/>
        </authorList>
    </citation>
    <scope>NUCLEOTIDE SEQUENCE</scope>
    <source>
        <strain evidence="1">MA461A</strain>
    </source>
</reference>